<feature type="region of interest" description="Disordered" evidence="1">
    <location>
        <begin position="1"/>
        <end position="21"/>
    </location>
</feature>
<feature type="domain" description="Transcription activator GCR1-like" evidence="2">
    <location>
        <begin position="72"/>
        <end position="104"/>
    </location>
</feature>
<evidence type="ECO:0000313" key="3">
    <source>
        <dbReference type="EMBL" id="KAK4232820.1"/>
    </source>
</evidence>
<dbReference type="EMBL" id="MU860858">
    <property type="protein sequence ID" value="KAK4232820.1"/>
    <property type="molecule type" value="Genomic_DNA"/>
</dbReference>
<dbReference type="Proteomes" id="UP001303760">
    <property type="component" value="Unassembled WGS sequence"/>
</dbReference>
<sequence>GHEPSPLPPELPRRRQVTPLAGPPVTAVSQLAYGAALAPATGTGTVAGVSSPAVPEAPAMTVAQQGPPQIWFPRTLRTIGELYQLWRHGFAMMPVIDELEKRWQVA</sequence>
<accession>A0AAN7H9F3</accession>
<gene>
    <name evidence="3" type="ORF">C8A03DRAFT_39543</name>
</gene>
<dbReference type="Pfam" id="PF12550">
    <property type="entry name" value="GCR1_C"/>
    <property type="match status" value="1"/>
</dbReference>
<evidence type="ECO:0000313" key="4">
    <source>
        <dbReference type="Proteomes" id="UP001303760"/>
    </source>
</evidence>
<evidence type="ECO:0000256" key="1">
    <source>
        <dbReference type="SAM" id="MobiDB-lite"/>
    </source>
</evidence>
<feature type="compositionally biased region" description="Pro residues" evidence="1">
    <location>
        <begin position="1"/>
        <end position="10"/>
    </location>
</feature>
<dbReference type="InterPro" id="IPR022210">
    <property type="entry name" value="TF_GCR1-like"/>
</dbReference>
<reference evidence="3" key="1">
    <citation type="journal article" date="2023" name="Mol. Phylogenet. Evol.">
        <title>Genome-scale phylogeny and comparative genomics of the fungal order Sordariales.</title>
        <authorList>
            <person name="Hensen N."/>
            <person name="Bonometti L."/>
            <person name="Westerberg I."/>
            <person name="Brannstrom I.O."/>
            <person name="Guillou S."/>
            <person name="Cros-Aarteil S."/>
            <person name="Calhoun S."/>
            <person name="Haridas S."/>
            <person name="Kuo A."/>
            <person name="Mondo S."/>
            <person name="Pangilinan J."/>
            <person name="Riley R."/>
            <person name="LaButti K."/>
            <person name="Andreopoulos B."/>
            <person name="Lipzen A."/>
            <person name="Chen C."/>
            <person name="Yan M."/>
            <person name="Daum C."/>
            <person name="Ng V."/>
            <person name="Clum A."/>
            <person name="Steindorff A."/>
            <person name="Ohm R.A."/>
            <person name="Martin F."/>
            <person name="Silar P."/>
            <person name="Natvig D.O."/>
            <person name="Lalanne C."/>
            <person name="Gautier V."/>
            <person name="Ament-Velasquez S.L."/>
            <person name="Kruys A."/>
            <person name="Hutchinson M.I."/>
            <person name="Powell A.J."/>
            <person name="Barry K."/>
            <person name="Miller A.N."/>
            <person name="Grigoriev I.V."/>
            <person name="Debuchy R."/>
            <person name="Gladieux P."/>
            <person name="Hiltunen Thoren M."/>
            <person name="Johannesson H."/>
        </authorList>
    </citation>
    <scope>NUCLEOTIDE SEQUENCE</scope>
    <source>
        <strain evidence="3">CBS 532.94</strain>
    </source>
</reference>
<name>A0AAN7H9F3_9PEZI</name>
<comment type="caution">
    <text evidence="3">The sequence shown here is derived from an EMBL/GenBank/DDBJ whole genome shotgun (WGS) entry which is preliminary data.</text>
</comment>
<feature type="non-terminal residue" evidence="3">
    <location>
        <position position="1"/>
    </location>
</feature>
<reference evidence="3" key="2">
    <citation type="submission" date="2023-05" db="EMBL/GenBank/DDBJ databases">
        <authorList>
            <consortium name="Lawrence Berkeley National Laboratory"/>
            <person name="Steindorff A."/>
            <person name="Hensen N."/>
            <person name="Bonometti L."/>
            <person name="Westerberg I."/>
            <person name="Brannstrom I.O."/>
            <person name="Guillou S."/>
            <person name="Cros-Aarteil S."/>
            <person name="Calhoun S."/>
            <person name="Haridas S."/>
            <person name="Kuo A."/>
            <person name="Mondo S."/>
            <person name="Pangilinan J."/>
            <person name="Riley R."/>
            <person name="Labutti K."/>
            <person name="Andreopoulos B."/>
            <person name="Lipzen A."/>
            <person name="Chen C."/>
            <person name="Yanf M."/>
            <person name="Daum C."/>
            <person name="Ng V."/>
            <person name="Clum A."/>
            <person name="Ohm R."/>
            <person name="Martin F."/>
            <person name="Silar P."/>
            <person name="Natvig D."/>
            <person name="Lalanne C."/>
            <person name="Gautier V."/>
            <person name="Ament-Velasquez S.L."/>
            <person name="Kruys A."/>
            <person name="Hutchinson M.I."/>
            <person name="Powell A.J."/>
            <person name="Barry K."/>
            <person name="Miller A.N."/>
            <person name="Grigoriev I.V."/>
            <person name="Debuchy R."/>
            <person name="Gladieux P."/>
            <person name="Thoren M.H."/>
            <person name="Johannesson H."/>
        </authorList>
    </citation>
    <scope>NUCLEOTIDE SEQUENCE</scope>
    <source>
        <strain evidence="3">CBS 532.94</strain>
    </source>
</reference>
<protein>
    <recommendedName>
        <fullName evidence="2">Transcription activator GCR1-like domain-containing protein</fullName>
    </recommendedName>
</protein>
<organism evidence="3 4">
    <name type="scientific">Achaetomium macrosporum</name>
    <dbReference type="NCBI Taxonomy" id="79813"/>
    <lineage>
        <taxon>Eukaryota</taxon>
        <taxon>Fungi</taxon>
        <taxon>Dikarya</taxon>
        <taxon>Ascomycota</taxon>
        <taxon>Pezizomycotina</taxon>
        <taxon>Sordariomycetes</taxon>
        <taxon>Sordariomycetidae</taxon>
        <taxon>Sordariales</taxon>
        <taxon>Chaetomiaceae</taxon>
        <taxon>Achaetomium</taxon>
    </lineage>
</organism>
<dbReference type="AlphaFoldDB" id="A0AAN7H9F3"/>
<keyword evidence="4" id="KW-1185">Reference proteome</keyword>
<proteinExistence type="predicted"/>
<evidence type="ECO:0000259" key="2">
    <source>
        <dbReference type="Pfam" id="PF12550"/>
    </source>
</evidence>